<dbReference type="EMBL" id="AM156909">
    <property type="protein sequence ID" value="CAJ42279.1"/>
    <property type="molecule type" value="Genomic_DNA"/>
</dbReference>
<name>Q333A9_9CAUD</name>
<reference evidence="1 2" key="1">
    <citation type="journal article" date="2006" name="J. Bacteriol.">
        <title>The genome of the novel phage Rtp, with a rosette-like tail tip, is homologous to the genome of phage T1.</title>
        <authorList>
            <person name="Wietzorrek A."/>
            <person name="Schwarz H."/>
            <person name="Herrmann C."/>
            <person name="Braun V."/>
        </authorList>
    </citation>
    <scope>NUCLEOTIDE SEQUENCE</scope>
</reference>
<accession>Q333A9</accession>
<dbReference type="RefSeq" id="YP_399019.1">
    <property type="nucleotide sequence ID" value="NC_007603.1"/>
</dbReference>
<protein>
    <submittedName>
        <fullName evidence="1">Uncharacterized protein</fullName>
    </submittedName>
</protein>
<evidence type="ECO:0000313" key="2">
    <source>
        <dbReference type="Proteomes" id="UP000001535"/>
    </source>
</evidence>
<keyword evidence="2" id="KW-1185">Reference proteome</keyword>
<gene>
    <name evidence="1" type="primary">rtp75</name>
</gene>
<proteinExistence type="predicted"/>
<organism evidence="1 2">
    <name type="scientific">Escherichia phage Rtp</name>
    <dbReference type="NCBI Taxonomy" id="2994041"/>
    <lineage>
        <taxon>Viruses</taxon>
        <taxon>Duplodnaviria</taxon>
        <taxon>Heunggongvirae</taxon>
        <taxon>Uroviricota</taxon>
        <taxon>Caudoviricetes</taxon>
        <taxon>Drexlerviridae</taxon>
        <taxon>Braunvirinae</taxon>
        <taxon>Rtpvirus</taxon>
        <taxon>Rtpvirus Rtp</taxon>
    </lineage>
</organism>
<sequence length="67" mass="7541">MKMDIAIKNTLNEIAMQIQVARRAVKDIACDCAFYAKQANDIEAKTLFGKLSECKTRKQMSLVLGNF</sequence>
<dbReference type="KEGG" id="vg:3778865"/>
<dbReference type="Proteomes" id="UP000001535">
    <property type="component" value="Segment"/>
</dbReference>
<evidence type="ECO:0000313" key="1">
    <source>
        <dbReference type="EMBL" id="CAJ42279.1"/>
    </source>
</evidence>
<dbReference type="GeneID" id="3778865"/>